<gene>
    <name evidence="1" type="ORF">MBJ925_LOCUS13217</name>
    <name evidence="2" type="ORF">WKI299_LOCUS11225</name>
    <name evidence="3" type="ORF">XDN619_LOCUS10477</name>
</gene>
<organism evidence="1 4">
    <name type="scientific">Rotaria magnacalcarata</name>
    <dbReference type="NCBI Taxonomy" id="392030"/>
    <lineage>
        <taxon>Eukaryota</taxon>
        <taxon>Metazoa</taxon>
        <taxon>Spiralia</taxon>
        <taxon>Gnathifera</taxon>
        <taxon>Rotifera</taxon>
        <taxon>Eurotatoria</taxon>
        <taxon>Bdelloidea</taxon>
        <taxon>Philodinida</taxon>
        <taxon>Philodinidae</taxon>
        <taxon>Rotaria</taxon>
    </lineage>
</organism>
<dbReference type="AlphaFoldDB" id="A0A816PV68"/>
<comment type="caution">
    <text evidence="1">The sequence shown here is derived from an EMBL/GenBank/DDBJ whole genome shotgun (WGS) entry which is preliminary data.</text>
</comment>
<dbReference type="EMBL" id="CAJNRG010003790">
    <property type="protein sequence ID" value="CAF2060431.1"/>
    <property type="molecule type" value="Genomic_DNA"/>
</dbReference>
<dbReference type="EMBL" id="CAJNRE010006011">
    <property type="protein sequence ID" value="CAF2052086.1"/>
    <property type="molecule type" value="Genomic_DNA"/>
</dbReference>
<evidence type="ECO:0000313" key="1">
    <source>
        <dbReference type="EMBL" id="CAF2052086.1"/>
    </source>
</evidence>
<protein>
    <submittedName>
        <fullName evidence="1">Uncharacterized protein</fullName>
    </submittedName>
</protein>
<dbReference type="Proteomes" id="UP000663887">
    <property type="component" value="Unassembled WGS sequence"/>
</dbReference>
<evidence type="ECO:0000313" key="3">
    <source>
        <dbReference type="EMBL" id="CAF2060431.1"/>
    </source>
</evidence>
<name>A0A816PV68_9BILA</name>
<proteinExistence type="predicted"/>
<dbReference type="Proteomes" id="UP000663856">
    <property type="component" value="Unassembled WGS sequence"/>
</dbReference>
<reference evidence="1" key="1">
    <citation type="submission" date="2021-02" db="EMBL/GenBank/DDBJ databases">
        <authorList>
            <person name="Nowell W R."/>
        </authorList>
    </citation>
    <scope>NUCLEOTIDE SEQUENCE</scope>
</reference>
<sequence>MLCNQNLTYQISVEQIGAVIKSIHIETWPLISTSSTMPYFDNKSIQQERNIIHQQQWQNTIYQNSLQPLMSLELDQPSQQQYNATTQPVLLMSLVLPSYDSPSIKLSKAHTKFRVNNRIYKHFNHNPKSYDRIQRHKYYHYGKKYKLDTEFIDDTVTDTKMASMAQNVGKTPEDNEKTPRNDESLLDIYTIVDTESIELS</sequence>
<accession>A0A816PV68</accession>
<evidence type="ECO:0000313" key="2">
    <source>
        <dbReference type="EMBL" id="CAF2056068.1"/>
    </source>
</evidence>
<dbReference type="Proteomes" id="UP000663824">
    <property type="component" value="Unassembled WGS sequence"/>
</dbReference>
<dbReference type="EMBL" id="CAJNRF010004096">
    <property type="protein sequence ID" value="CAF2056068.1"/>
    <property type="molecule type" value="Genomic_DNA"/>
</dbReference>
<evidence type="ECO:0000313" key="4">
    <source>
        <dbReference type="Proteomes" id="UP000663824"/>
    </source>
</evidence>